<organism evidence="2">
    <name type="scientific">Oryza glumipatula</name>
    <dbReference type="NCBI Taxonomy" id="40148"/>
    <lineage>
        <taxon>Eukaryota</taxon>
        <taxon>Viridiplantae</taxon>
        <taxon>Streptophyta</taxon>
        <taxon>Embryophyta</taxon>
        <taxon>Tracheophyta</taxon>
        <taxon>Spermatophyta</taxon>
        <taxon>Magnoliopsida</taxon>
        <taxon>Liliopsida</taxon>
        <taxon>Poales</taxon>
        <taxon>Poaceae</taxon>
        <taxon>BOP clade</taxon>
        <taxon>Oryzoideae</taxon>
        <taxon>Oryzeae</taxon>
        <taxon>Oryzinae</taxon>
        <taxon>Oryza</taxon>
    </lineage>
</organism>
<dbReference type="AlphaFoldDB" id="A0A0D9YTV0"/>
<proteinExistence type="predicted"/>
<evidence type="ECO:0000256" key="1">
    <source>
        <dbReference type="SAM" id="MobiDB-lite"/>
    </source>
</evidence>
<keyword evidence="3" id="KW-1185">Reference proteome</keyword>
<feature type="region of interest" description="Disordered" evidence="1">
    <location>
        <begin position="172"/>
        <end position="250"/>
    </location>
</feature>
<reference evidence="2" key="2">
    <citation type="submission" date="2018-05" db="EMBL/GenBank/DDBJ databases">
        <title>OgluRS3 (Oryza glumaepatula Reference Sequence Version 3).</title>
        <authorList>
            <person name="Zhang J."/>
            <person name="Kudrna D."/>
            <person name="Lee S."/>
            <person name="Talag J."/>
            <person name="Welchert J."/>
            <person name="Wing R.A."/>
        </authorList>
    </citation>
    <scope>NUCLEOTIDE SEQUENCE [LARGE SCALE GENOMIC DNA]</scope>
</reference>
<feature type="compositionally biased region" description="Basic residues" evidence="1">
    <location>
        <begin position="53"/>
        <end position="68"/>
    </location>
</feature>
<accession>A0A0D9YTV0</accession>
<feature type="region of interest" description="Disordered" evidence="1">
    <location>
        <begin position="35"/>
        <end position="135"/>
    </location>
</feature>
<protein>
    <submittedName>
        <fullName evidence="2">Uncharacterized protein</fullName>
    </submittedName>
</protein>
<name>A0A0D9YTV0_9ORYZ</name>
<feature type="compositionally biased region" description="Low complexity" evidence="1">
    <location>
        <begin position="35"/>
        <end position="47"/>
    </location>
</feature>
<dbReference type="EnsemblPlants" id="OGLUM02G21320.1">
    <property type="protein sequence ID" value="OGLUM02G21320.1"/>
    <property type="gene ID" value="OGLUM02G21320"/>
</dbReference>
<sequence length="250" mass="26993">MPRPKQNAQSSSILHRAEDRLSTAPPFPFIIIAASRAPAPPRILAASKSSEPKKKKKNLTTNKTKNKKLPPLARQGPNPRGDREEEQGGVRDWRCADRRRGRGEMRRRRKQLLWVGPSSSNPGSSINMKKNHGPKVQTASLAQLSYVHSCGNTNVPCTMSWLHKADTHYTASPRARGAEDYGSPRSSSLAWHRAATQTPPSSPRSSSPPRSSPRGAAPSSSPSAIAQTPPPETRSSPSTAGAVVFPIGHG</sequence>
<dbReference type="Proteomes" id="UP000026961">
    <property type="component" value="Chromosome 2"/>
</dbReference>
<evidence type="ECO:0000313" key="3">
    <source>
        <dbReference type="Proteomes" id="UP000026961"/>
    </source>
</evidence>
<dbReference type="HOGENOM" id="CLU_1112776_0_0_1"/>
<feature type="compositionally biased region" description="Low complexity" evidence="1">
    <location>
        <begin position="194"/>
        <end position="239"/>
    </location>
</feature>
<dbReference type="Gramene" id="OGLUM02G21320.1">
    <property type="protein sequence ID" value="OGLUM02G21320.1"/>
    <property type="gene ID" value="OGLUM02G21320"/>
</dbReference>
<evidence type="ECO:0000313" key="2">
    <source>
        <dbReference type="EnsemblPlants" id="OGLUM02G21320.1"/>
    </source>
</evidence>
<reference evidence="2" key="1">
    <citation type="submission" date="2015-04" db="UniProtKB">
        <authorList>
            <consortium name="EnsemblPlants"/>
        </authorList>
    </citation>
    <scope>IDENTIFICATION</scope>
</reference>
<feature type="compositionally biased region" description="Low complexity" evidence="1">
    <location>
        <begin position="116"/>
        <end position="127"/>
    </location>
</feature>
<feature type="compositionally biased region" description="Basic and acidic residues" evidence="1">
    <location>
        <begin position="80"/>
        <end position="104"/>
    </location>
</feature>